<sequence length="549" mass="63969">MSFEERKNEIITEASEQALRFSFQKEHLWYLDDLRNNFYFAMHLYAGAHNKQIKLSAENADAENLAEKVILRGLRMQERDPESSVYGHWPLNLEGPEAEISAHPLPAELLTSLFLTFYSTYKDTFSPALLKEFHQSFKHLYTSDFLHREPDIFSHHEAKLFCNQLMLGQHFHDNALYEKGFTNMEALFQHLKTNGFREYGALPWVWHWIQAVSFAKDFISGSRAKTLLENVLNYLWEERAEYYLKGTWIGAHSRNWSHDISEDRNNVIDYIQFGDFDSPKHFPRLEGAGFLTHQVAAAVYKEAVSPDIPKEIKKKIFNKTDPDNNPEVFHHYIYKTADFALGGLWERAEEFDNEQHRWDVTLPLPQEGVNQAYFFQPGEGFSMEDPRHESPGSDVLFYKNTAAAIFDLTNSEYGFIIGVLPKGEWLTEDNRLYGKAGTCFFFVQLLHPFSIEEKHNRMQVKSSGARNAIIMEVFTTSQAAERNIHSVQQWKAQMEKTSSPFHIEENTAVTVNYKTFFEDALYLKSYLDQITPPEHTINNSNVDFYNYYI</sequence>
<keyword evidence="2" id="KW-1185">Reference proteome</keyword>
<protein>
    <submittedName>
        <fullName evidence="1">Uncharacterized protein</fullName>
    </submittedName>
</protein>
<evidence type="ECO:0000313" key="1">
    <source>
        <dbReference type="EMBL" id="SDO03972.1"/>
    </source>
</evidence>
<gene>
    <name evidence="1" type="ORF">SAMN04488053_10639</name>
</gene>
<dbReference type="OrthoDB" id="2756463at2"/>
<proteinExistence type="predicted"/>
<dbReference type="STRING" id="745820.SAMN04488053_10639"/>
<accession>A0A1H0GAR1</accession>
<evidence type="ECO:0000313" key="2">
    <source>
        <dbReference type="Proteomes" id="UP000198778"/>
    </source>
</evidence>
<dbReference type="Proteomes" id="UP000198778">
    <property type="component" value="Unassembled WGS sequence"/>
</dbReference>
<dbReference type="EMBL" id="FNIL01000006">
    <property type="protein sequence ID" value="SDO03972.1"/>
    <property type="molecule type" value="Genomic_DNA"/>
</dbReference>
<organism evidence="1 2">
    <name type="scientific">Alkalicoccus daliensis</name>
    <dbReference type="NCBI Taxonomy" id="745820"/>
    <lineage>
        <taxon>Bacteria</taxon>
        <taxon>Bacillati</taxon>
        <taxon>Bacillota</taxon>
        <taxon>Bacilli</taxon>
        <taxon>Bacillales</taxon>
        <taxon>Bacillaceae</taxon>
        <taxon>Alkalicoccus</taxon>
    </lineage>
</organism>
<reference evidence="2" key="1">
    <citation type="submission" date="2016-10" db="EMBL/GenBank/DDBJ databases">
        <authorList>
            <person name="Varghese N."/>
            <person name="Submissions S."/>
        </authorList>
    </citation>
    <scope>NUCLEOTIDE SEQUENCE [LARGE SCALE GENOMIC DNA]</scope>
    <source>
        <strain evidence="2">CGMCC 1.10369</strain>
    </source>
</reference>
<dbReference type="RefSeq" id="WP_090842949.1">
    <property type="nucleotide sequence ID" value="NZ_FNIL01000006.1"/>
</dbReference>
<dbReference type="AlphaFoldDB" id="A0A1H0GAR1"/>
<name>A0A1H0GAR1_9BACI</name>